<feature type="region of interest" description="Disordered" evidence="1">
    <location>
        <begin position="98"/>
        <end position="372"/>
    </location>
</feature>
<evidence type="ECO:0000313" key="2">
    <source>
        <dbReference type="Proteomes" id="UP000515153"/>
    </source>
</evidence>
<feature type="compositionally biased region" description="Pro residues" evidence="1">
    <location>
        <begin position="261"/>
        <end position="279"/>
    </location>
</feature>
<feature type="compositionally biased region" description="Polar residues" evidence="1">
    <location>
        <begin position="233"/>
        <end position="247"/>
    </location>
</feature>
<gene>
    <name evidence="3" type="ORF">PgNI_09827</name>
</gene>
<accession>A0A6P8AT84</accession>
<evidence type="ECO:0000256" key="1">
    <source>
        <dbReference type="SAM" id="MobiDB-lite"/>
    </source>
</evidence>
<sequence>MSTQKPPQRLDALESMVNDVVVQTAKAIRSSRADGPRAVPAVSHGQRIQDLHSNFNSVLDDMESELMRVKAILQRDLDLMRAKRRQAVIPEPVMLSQPVPATAPEAPVSSGPPQPGGVPSAASAPPQPRLQLKQPPSAASAAPNAAARPPVAKMNAGGAPFPNMGIGHMPQAGPVKMKTESPPKPSPAALNVHGKPPVQKAASPMVKTASAPGANISTIKKESPGIKHASIATAKTGSPALKTSSPVPSIKKTSPVFAPVKPAPKATPPPAAATVPPPQAAKKAVPPQAAPPPPKPQPTSTQPADPLDGIIDLTNPATLQNGAGGIGAAAPPPPSGAAPQLNFTNMQFSLAPPLSATEPSNPSGGDNDFDLDSFITDATNNLLTDQFAGGNGAGSAAGQPSTTGTAGDPMDTSGGGGDASTKVDVNAMDKEIADLLRLDGPTDLSSADAAGGSSFDDMWIEAGNTNMGEFDSSYFEM</sequence>
<dbReference type="RefSeq" id="XP_030978126.1">
    <property type="nucleotide sequence ID" value="XM_031129809.1"/>
</dbReference>
<evidence type="ECO:0000313" key="3">
    <source>
        <dbReference type="RefSeq" id="XP_030978126.1"/>
    </source>
</evidence>
<keyword evidence="2" id="KW-1185">Reference proteome</keyword>
<organism evidence="2 3">
    <name type="scientific">Pyricularia grisea</name>
    <name type="common">Crabgrass-specific blast fungus</name>
    <name type="synonym">Magnaporthe grisea</name>
    <dbReference type="NCBI Taxonomy" id="148305"/>
    <lineage>
        <taxon>Eukaryota</taxon>
        <taxon>Fungi</taxon>
        <taxon>Dikarya</taxon>
        <taxon>Ascomycota</taxon>
        <taxon>Pezizomycotina</taxon>
        <taxon>Sordariomycetes</taxon>
        <taxon>Sordariomycetidae</taxon>
        <taxon>Magnaporthales</taxon>
        <taxon>Pyriculariaceae</taxon>
        <taxon>Pyricularia</taxon>
    </lineage>
</organism>
<name>A0A6P8AT84_PYRGI</name>
<reference evidence="3" key="3">
    <citation type="submission" date="2025-08" db="UniProtKB">
        <authorList>
            <consortium name="RefSeq"/>
        </authorList>
    </citation>
    <scope>IDENTIFICATION</scope>
    <source>
        <strain evidence="3">NI907</strain>
    </source>
</reference>
<dbReference type="Proteomes" id="UP000515153">
    <property type="component" value="Unplaced"/>
</dbReference>
<dbReference type="GeneID" id="41964717"/>
<reference evidence="3" key="1">
    <citation type="journal article" date="2019" name="Mol. Biol. Evol.">
        <title>Blast fungal genomes show frequent chromosomal changes, gene gains and losses, and effector gene turnover.</title>
        <authorList>
            <person name="Gomez Luciano L.B."/>
            <person name="Jason Tsai I."/>
            <person name="Chuma I."/>
            <person name="Tosa Y."/>
            <person name="Chen Y.H."/>
            <person name="Li J.Y."/>
            <person name="Li M.Y."/>
            <person name="Jade Lu M.Y."/>
            <person name="Nakayashiki H."/>
            <person name="Li W.H."/>
        </authorList>
    </citation>
    <scope>NUCLEOTIDE SEQUENCE</scope>
    <source>
        <strain evidence="3">NI907</strain>
    </source>
</reference>
<feature type="compositionally biased region" description="Pro residues" evidence="1">
    <location>
        <begin position="288"/>
        <end position="297"/>
    </location>
</feature>
<feature type="compositionally biased region" description="Low complexity" evidence="1">
    <location>
        <begin position="117"/>
        <end position="152"/>
    </location>
</feature>
<proteinExistence type="predicted"/>
<reference evidence="3" key="2">
    <citation type="submission" date="2019-10" db="EMBL/GenBank/DDBJ databases">
        <authorList>
            <consortium name="NCBI Genome Project"/>
        </authorList>
    </citation>
    <scope>NUCLEOTIDE SEQUENCE</scope>
    <source>
        <strain evidence="3">NI907</strain>
    </source>
</reference>
<protein>
    <submittedName>
        <fullName evidence="3">Uncharacterized protein</fullName>
    </submittedName>
</protein>
<feature type="region of interest" description="Disordered" evidence="1">
    <location>
        <begin position="386"/>
        <end position="422"/>
    </location>
</feature>
<dbReference type="AlphaFoldDB" id="A0A6P8AT84"/>
<dbReference type="KEGG" id="pgri:PgNI_09827"/>